<dbReference type="InterPro" id="IPR011623">
    <property type="entry name" value="7TMR_DISM_rcpt_extracell_dom1"/>
</dbReference>
<keyword evidence="5" id="KW-0808">Transferase</keyword>
<evidence type="ECO:0000259" key="4">
    <source>
        <dbReference type="Pfam" id="PF07696"/>
    </source>
</evidence>
<feature type="domain" description="7TM-DISM receptor extracellular" evidence="4">
    <location>
        <begin position="39"/>
        <end position="170"/>
    </location>
</feature>
<feature type="signal peptide" evidence="2">
    <location>
        <begin position="1"/>
        <end position="19"/>
    </location>
</feature>
<feature type="transmembrane region" description="Helical" evidence="1">
    <location>
        <begin position="213"/>
        <end position="230"/>
    </location>
</feature>
<dbReference type="RefSeq" id="WP_211536349.1">
    <property type="nucleotide sequence ID" value="NZ_JAGSSV010000008.1"/>
</dbReference>
<organism evidence="5 6">
    <name type="scientific">Marinomonas vulgaris</name>
    <dbReference type="NCBI Taxonomy" id="2823372"/>
    <lineage>
        <taxon>Bacteria</taxon>
        <taxon>Pseudomonadati</taxon>
        <taxon>Pseudomonadota</taxon>
        <taxon>Gammaproteobacteria</taxon>
        <taxon>Oceanospirillales</taxon>
        <taxon>Oceanospirillaceae</taxon>
        <taxon>Marinomonas</taxon>
    </lineage>
</organism>
<evidence type="ECO:0000256" key="1">
    <source>
        <dbReference type="SAM" id="Phobius"/>
    </source>
</evidence>
<keyword evidence="1" id="KW-0812">Transmembrane</keyword>
<dbReference type="Gene3D" id="2.60.40.2380">
    <property type="match status" value="1"/>
</dbReference>
<comment type="caution">
    <text evidence="5">The sequence shown here is derived from an EMBL/GenBank/DDBJ whole genome shotgun (WGS) entry which is preliminary data.</text>
</comment>
<dbReference type="Proteomes" id="UP000679722">
    <property type="component" value="Unassembled WGS sequence"/>
</dbReference>
<keyword evidence="2" id="KW-0732">Signal</keyword>
<dbReference type="Pfam" id="PF07696">
    <property type="entry name" value="7TMR-DISMED2"/>
    <property type="match status" value="1"/>
</dbReference>
<evidence type="ECO:0000313" key="6">
    <source>
        <dbReference type="Proteomes" id="UP000679722"/>
    </source>
</evidence>
<dbReference type="GO" id="GO:0016301">
    <property type="term" value="F:kinase activity"/>
    <property type="evidence" value="ECO:0007669"/>
    <property type="project" value="UniProtKB-KW"/>
</dbReference>
<feature type="domain" description="7TM-DISM receptor extracellular" evidence="3">
    <location>
        <begin position="186"/>
        <end position="382"/>
    </location>
</feature>
<feature type="transmembrane region" description="Helical" evidence="1">
    <location>
        <begin position="339"/>
        <end position="358"/>
    </location>
</feature>
<evidence type="ECO:0000313" key="5">
    <source>
        <dbReference type="EMBL" id="MBR7889006.1"/>
    </source>
</evidence>
<feature type="transmembrane region" description="Helical" evidence="1">
    <location>
        <begin position="184"/>
        <end position="206"/>
    </location>
</feature>
<dbReference type="EMBL" id="JAGSSV010000008">
    <property type="protein sequence ID" value="MBR7889006.1"/>
    <property type="molecule type" value="Genomic_DNA"/>
</dbReference>
<keyword evidence="1" id="KW-0472">Membrane</keyword>
<keyword evidence="5" id="KW-0418">Kinase</keyword>
<dbReference type="InterPro" id="IPR011622">
    <property type="entry name" value="7TMR_DISM_rcpt_extracell_dom2"/>
</dbReference>
<feature type="transmembrane region" description="Helical" evidence="1">
    <location>
        <begin position="250"/>
        <end position="268"/>
    </location>
</feature>
<evidence type="ECO:0000256" key="2">
    <source>
        <dbReference type="SAM" id="SignalP"/>
    </source>
</evidence>
<reference evidence="5 6" key="1">
    <citation type="submission" date="2021-04" db="EMBL/GenBank/DDBJ databases">
        <authorList>
            <person name="Sun C."/>
        </authorList>
    </citation>
    <scope>NUCLEOTIDE SEQUENCE [LARGE SCALE GENOMIC DNA]</scope>
    <source>
        <strain evidence="5 6">A79</strain>
    </source>
</reference>
<sequence length="760" mass="86650">MFHRFILLFLLIASNTAWSANVISIIDDVHDATNIGNNGAYFIDPSASLSLEDVQSDQYSKQFRPLNREYLQFGFVQGNIWIRNDIAIRTTNSTPILLEINSPRLQYLDIYLPNLYDTQVQAELGGARPYTNRPVKTSNYVFPIPPNTPPVFTLYIKLSSYLPINAQIELKTLSKLSQDTQYNLTLTGLLIGILLTLFVFNVFFFIRTSHPMYLMYGILLIGIVILHLSIHDQMSQIFPDYTNVQERIYNLAALSCLCAIVFFSRLYLDNRTYLPKMDKVLLAIGFINALFAVLFLVSPEKIHIIALSCMMISTLIILTIHAIIAFINNVPFSQYYLTARLTLCVGYFTWILSVYGIVPSMVIFQWGLTVTIIIEAMIHFTGMIAQTSPLLQRQTQRTPQTEAKVTDLLSDVSSRLRRQTHLIGSALSCLEQTVESNDNKTSINNSQVANNNIQNLIERLDMFSRLNESLTIEQPTPQPLNQLIDNAYSNTQRLDQDSAVIEIITHKADQVEILENAPLLQHLIENLAQECKHFTDQTLTINIMRHEINREGIMLLELNCYPLPSRTRTTTDSLDLGMHYITMLIQHLKGQIQFSENNLMRSANIQIPIRAHIRPINTDTAHQHHFDIVLFGQADSDLQKTLSLLQSHTNKIEHFTTLDSLLEHLELPALRTTGTIILVFDNGGHIPHITQQRLLPLMREEDQCLLISNNVKMSLNYAKKLGFDELLTSVELDNQLEPQLSRLMQRGDRLKSNTLSRINP</sequence>
<proteinExistence type="predicted"/>
<evidence type="ECO:0000259" key="3">
    <source>
        <dbReference type="Pfam" id="PF07695"/>
    </source>
</evidence>
<feature type="chain" id="PRO_5045836051" evidence="2">
    <location>
        <begin position="20"/>
        <end position="760"/>
    </location>
</feature>
<keyword evidence="6" id="KW-1185">Reference proteome</keyword>
<feature type="transmembrane region" description="Helical" evidence="1">
    <location>
        <begin position="304"/>
        <end position="327"/>
    </location>
</feature>
<reference evidence="6" key="2">
    <citation type="submission" date="2023-07" db="EMBL/GenBank/DDBJ databases">
        <title>Marinomonas vulgaris A79, complete genome.</title>
        <authorList>
            <person name="Ying J.-J."/>
        </authorList>
    </citation>
    <scope>NUCLEOTIDE SEQUENCE [LARGE SCALE GENOMIC DNA]</scope>
    <source>
        <strain evidence="6">A79</strain>
    </source>
</reference>
<protein>
    <submittedName>
        <fullName evidence="5">Sensor histidine kinase</fullName>
    </submittedName>
</protein>
<name>A0ABS5HBG9_9GAMM</name>
<dbReference type="Pfam" id="PF07695">
    <property type="entry name" value="7TMR-DISM_7TM"/>
    <property type="match status" value="1"/>
</dbReference>
<accession>A0ABS5HBG9</accession>
<feature type="transmembrane region" description="Helical" evidence="1">
    <location>
        <begin position="364"/>
        <end position="385"/>
    </location>
</feature>
<gene>
    <name evidence="5" type="ORF">J9B83_08595</name>
</gene>
<keyword evidence="1" id="KW-1133">Transmembrane helix</keyword>
<feature type="transmembrane region" description="Helical" evidence="1">
    <location>
        <begin position="280"/>
        <end position="298"/>
    </location>
</feature>